<feature type="region of interest" description="Disordered" evidence="12">
    <location>
        <begin position="807"/>
        <end position="827"/>
    </location>
</feature>
<dbReference type="InterPro" id="IPR015914">
    <property type="entry name" value="PAPs_N"/>
</dbReference>
<keyword evidence="9" id="KW-0325">Glycoprotein</keyword>
<evidence type="ECO:0000256" key="2">
    <source>
        <dbReference type="ARBA" id="ARBA00001962"/>
    </source>
</evidence>
<evidence type="ECO:0000313" key="17">
    <source>
        <dbReference type="EMBL" id="KAK4430080.1"/>
    </source>
</evidence>
<dbReference type="InterPro" id="IPR040974">
    <property type="entry name" value="Fn3_PAP"/>
</dbReference>
<dbReference type="Proteomes" id="UP001293254">
    <property type="component" value="Unassembled WGS sequence"/>
</dbReference>
<dbReference type="SUPFAM" id="SSF49363">
    <property type="entry name" value="Purple acid phosphatase, N-terminal domain"/>
    <property type="match status" value="1"/>
</dbReference>
<feature type="chain" id="PRO_5041777335" description="Purple acid phosphatase" evidence="10">
    <location>
        <begin position="23"/>
        <end position="1161"/>
    </location>
</feature>
<evidence type="ECO:0000256" key="11">
    <source>
        <dbReference type="SAM" id="Coils"/>
    </source>
</evidence>
<dbReference type="PANTHER" id="PTHR45778">
    <property type="entry name" value="PURPLE ACID PHOSPHATASE-RELATED"/>
    <property type="match status" value="1"/>
</dbReference>
<keyword evidence="7 10" id="KW-0732">Signal</keyword>
<dbReference type="GO" id="GO:0003993">
    <property type="term" value="F:acid phosphatase activity"/>
    <property type="evidence" value="ECO:0007669"/>
    <property type="project" value="UniProtKB-EC"/>
</dbReference>
<gene>
    <name evidence="17" type="ORF">Salat_1308700</name>
</gene>
<comment type="similarity">
    <text evidence="4 10">Belongs to the metallophosphoesterase superfamily. Purple acid phosphatase family.</text>
</comment>
<dbReference type="Gene3D" id="2.60.40.380">
    <property type="entry name" value="Purple acid phosphatase-like, N-terminal"/>
    <property type="match status" value="1"/>
</dbReference>
<dbReference type="GO" id="GO:0046872">
    <property type="term" value="F:metal ion binding"/>
    <property type="evidence" value="ECO:0007669"/>
    <property type="project" value="InterPro"/>
</dbReference>
<feature type="region of interest" description="Disordered" evidence="12">
    <location>
        <begin position="1086"/>
        <end position="1107"/>
    </location>
</feature>
<keyword evidence="6" id="KW-0964">Secreted</keyword>
<dbReference type="GO" id="GO:0005576">
    <property type="term" value="C:extracellular region"/>
    <property type="evidence" value="ECO:0007669"/>
    <property type="project" value="UniProtKB-SubCell"/>
</dbReference>
<evidence type="ECO:0000313" key="18">
    <source>
        <dbReference type="Proteomes" id="UP001293254"/>
    </source>
</evidence>
<feature type="domain" description="Purple acid phosphatase N-terminal" evidence="15">
    <location>
        <begin position="171"/>
        <end position="275"/>
    </location>
</feature>
<comment type="subunit">
    <text evidence="5">Homodimer.</text>
</comment>
<sequence length="1161" mass="129998">MKVLVKLLVVLWAAVSLVEVTSHGVQPLSVIAIEKAVIDLDNNAYIKASPSVLGANGENKEWITVEYSSSSPTIDDWIGVFSPANFVSSTCPPENPRVGPPYLCTAPIKYQFANFSNPKYRGTGKGSLKLQLINQRSDYSFALFSGGVSNPKLVAVSNTVAFANPNAPLYPRLAQGKTWNEMTVTWTSGYGIDEAEPLVEWGRKGEEQIRSLAVTLTIDRNSMCGAPARTVGWRDPGFIHTGFLKELWPNSVYTYKLGHKLLNGTYIWSGIYQFKASPYPGQNSLQRVIIFGDMGKDEADGSNEYNNFQRGSLNTTKQLIDDLQNYDIVFHIGDICYANGYLSQWDQFTSQVEPIASRVPYMIASGNHERDWPGTGSFYGNMDSGGECGVLAETMFYVPAENRAKFWYSTDYGMFRFCVADTEHDWREGSEQYKFIEHCLASVDRQKQPWLIFVAHRVLGYSSASFYADQGSFGEPMGRDDLQKLWQKYKVDIAFYGHVHSYERTCPVYQNICTKKEKRYYTGSLNGTIHVVTGGGGASLSDFSTLKPNWSIFRDEDYGFVKLTAFDHSNLLFEYKKSRDGKVYDSFRISRDYRDILACAVDSCSTAAGAGYIAKNLQNLSGDKKESLAPPSYNHSFNVQSESRNFLQQLRDKTCPLRRLARTTPQDGDFLDVENHSDGSFSEIDPISSRNIEAGDDYNMGWDSSLPSAVSGEEKSLEFEDGENRNFSRMNRGKFIRNRRNRVNSLRPVQSFGRFLDSQLFGEPENIEDSSSLLPSMSTIRPVLVTDGSQIISKSVESVQEIQRKPGKCSGKLQLSGSSDGTAGRSFHSQGPETMLLFITGMMVGILSATTPWKSEVEKLNKQLEQMQNLVQDLYEELDMKEMVMVKEISDEGYLPPGENDTPQDSIVSPTDVTLKKLAEFDSLKANNRNTENLELLSKIEAELEAELEMLENNFKASALERISGVVELDPDSESDVKRDLKSAMANGASESGNGTTDTTTRGSPPANYTVSPWELSLRLHELIESRLEMRIKELETALSNNQNRVQILGSQSIVSGRRFSYCETESSSSAENQEKEQNGIWLRVREKDQESKDGEYSSNAGKHPIGRSMPQIAYQETSTSFISDEDCLSEDDETDESEMLLIKQIVERRRSGSSFNLRID</sequence>
<comment type="caution">
    <text evidence="17">The sequence shown here is derived from an EMBL/GenBank/DDBJ whole genome shotgun (WGS) entry which is preliminary data.</text>
</comment>
<feature type="signal peptide" evidence="10">
    <location>
        <begin position="1"/>
        <end position="22"/>
    </location>
</feature>
<dbReference type="Pfam" id="PF17808">
    <property type="entry name" value="fn3_PAP"/>
    <property type="match status" value="1"/>
</dbReference>
<accession>A0AAE1YH31</accession>
<dbReference type="Pfam" id="PF16656">
    <property type="entry name" value="Pur_ac_phosph_N"/>
    <property type="match status" value="1"/>
</dbReference>
<reference evidence="17" key="2">
    <citation type="journal article" date="2024" name="Plant">
        <title>Genomic evolution and insights into agronomic trait innovations of Sesamum species.</title>
        <authorList>
            <person name="Miao H."/>
            <person name="Wang L."/>
            <person name="Qu L."/>
            <person name="Liu H."/>
            <person name="Sun Y."/>
            <person name="Le M."/>
            <person name="Wang Q."/>
            <person name="Wei S."/>
            <person name="Zheng Y."/>
            <person name="Lin W."/>
            <person name="Duan Y."/>
            <person name="Cao H."/>
            <person name="Xiong S."/>
            <person name="Wang X."/>
            <person name="Wei L."/>
            <person name="Li C."/>
            <person name="Ma Q."/>
            <person name="Ju M."/>
            <person name="Zhao R."/>
            <person name="Li G."/>
            <person name="Mu C."/>
            <person name="Tian Q."/>
            <person name="Mei H."/>
            <person name="Zhang T."/>
            <person name="Gao T."/>
            <person name="Zhang H."/>
        </authorList>
    </citation>
    <scope>NUCLEOTIDE SEQUENCE</scope>
    <source>
        <strain evidence="17">3651</strain>
    </source>
</reference>
<feature type="coiled-coil region" evidence="11">
    <location>
        <begin position="1025"/>
        <end position="1052"/>
    </location>
</feature>
<protein>
    <recommendedName>
        <fullName evidence="10">Purple acid phosphatase</fullName>
        <ecNumber evidence="10">3.1.3.2</ecNumber>
    </recommendedName>
</protein>
<dbReference type="InterPro" id="IPR025733">
    <property type="entry name" value="PAPs_C"/>
</dbReference>
<dbReference type="Gene3D" id="3.60.21.10">
    <property type="match status" value="1"/>
</dbReference>
<evidence type="ECO:0000259" key="16">
    <source>
        <dbReference type="Pfam" id="PF17808"/>
    </source>
</evidence>
<dbReference type="Pfam" id="PF14008">
    <property type="entry name" value="Metallophos_C"/>
    <property type="match status" value="1"/>
</dbReference>
<evidence type="ECO:0000256" key="7">
    <source>
        <dbReference type="ARBA" id="ARBA00022729"/>
    </source>
</evidence>
<evidence type="ECO:0000256" key="12">
    <source>
        <dbReference type="SAM" id="MobiDB-lite"/>
    </source>
</evidence>
<feature type="compositionally biased region" description="Polar residues" evidence="12">
    <location>
        <begin position="813"/>
        <end position="827"/>
    </location>
</feature>
<evidence type="ECO:0000256" key="9">
    <source>
        <dbReference type="ARBA" id="ARBA00023180"/>
    </source>
</evidence>
<dbReference type="Pfam" id="PF00149">
    <property type="entry name" value="Metallophos"/>
    <property type="match status" value="1"/>
</dbReference>
<evidence type="ECO:0000256" key="8">
    <source>
        <dbReference type="ARBA" id="ARBA00022833"/>
    </source>
</evidence>
<dbReference type="EC" id="3.1.3.2" evidence="10"/>
<proteinExistence type="inferred from homology"/>
<feature type="domain" description="Calcineurin-like phosphoesterase" evidence="13">
    <location>
        <begin position="287"/>
        <end position="502"/>
    </location>
</feature>
<evidence type="ECO:0000256" key="6">
    <source>
        <dbReference type="ARBA" id="ARBA00022525"/>
    </source>
</evidence>
<comment type="cofactor">
    <cofactor evidence="2">
        <name>Fe cation</name>
        <dbReference type="ChEBI" id="CHEBI:24875"/>
    </cofactor>
</comment>
<dbReference type="CDD" id="cd00839">
    <property type="entry name" value="MPP_PAPs"/>
    <property type="match status" value="1"/>
</dbReference>
<dbReference type="InterPro" id="IPR029052">
    <property type="entry name" value="Metallo-depent_PP-like"/>
</dbReference>
<organism evidence="17 18">
    <name type="scientific">Sesamum alatum</name>
    <dbReference type="NCBI Taxonomy" id="300844"/>
    <lineage>
        <taxon>Eukaryota</taxon>
        <taxon>Viridiplantae</taxon>
        <taxon>Streptophyta</taxon>
        <taxon>Embryophyta</taxon>
        <taxon>Tracheophyta</taxon>
        <taxon>Spermatophyta</taxon>
        <taxon>Magnoliopsida</taxon>
        <taxon>eudicotyledons</taxon>
        <taxon>Gunneridae</taxon>
        <taxon>Pentapetalae</taxon>
        <taxon>asterids</taxon>
        <taxon>lamiids</taxon>
        <taxon>Lamiales</taxon>
        <taxon>Pedaliaceae</taxon>
        <taxon>Sesamum</taxon>
    </lineage>
</organism>
<dbReference type="EMBL" id="JACGWO010000004">
    <property type="protein sequence ID" value="KAK4430080.1"/>
    <property type="molecule type" value="Genomic_DNA"/>
</dbReference>
<feature type="coiled-coil region" evidence="11">
    <location>
        <begin position="857"/>
        <end position="884"/>
    </location>
</feature>
<name>A0AAE1YH31_9LAMI</name>
<evidence type="ECO:0000256" key="1">
    <source>
        <dbReference type="ARBA" id="ARBA00001947"/>
    </source>
</evidence>
<dbReference type="InterPro" id="IPR004843">
    <property type="entry name" value="Calcineurin-like_PHP"/>
</dbReference>
<evidence type="ECO:0000256" key="3">
    <source>
        <dbReference type="ARBA" id="ARBA00004613"/>
    </source>
</evidence>
<keyword evidence="10" id="KW-0378">Hydrolase</keyword>
<comment type="subcellular location">
    <subcellularLocation>
        <location evidence="3">Secreted</location>
    </subcellularLocation>
</comment>
<evidence type="ECO:0000259" key="14">
    <source>
        <dbReference type="Pfam" id="PF14008"/>
    </source>
</evidence>
<keyword evidence="18" id="KW-1185">Reference proteome</keyword>
<feature type="compositionally biased region" description="Basic and acidic residues" evidence="12">
    <location>
        <begin position="1086"/>
        <end position="1096"/>
    </location>
</feature>
<feature type="coiled-coil region" evidence="11">
    <location>
        <begin position="934"/>
        <end position="961"/>
    </location>
</feature>
<evidence type="ECO:0000259" key="15">
    <source>
        <dbReference type="Pfam" id="PF16656"/>
    </source>
</evidence>
<feature type="region of interest" description="Disordered" evidence="12">
    <location>
        <begin position="971"/>
        <end position="1008"/>
    </location>
</feature>
<feature type="domain" description="Purple acid phosphatase C-terminal" evidence="14">
    <location>
        <begin position="527"/>
        <end position="586"/>
    </location>
</feature>
<evidence type="ECO:0000256" key="10">
    <source>
        <dbReference type="RuleBase" id="RU361203"/>
    </source>
</evidence>
<feature type="domain" description="Purple acid phosphatase Fn3-like" evidence="16">
    <location>
        <begin position="46"/>
        <end position="164"/>
    </location>
</feature>
<dbReference type="SUPFAM" id="SSF56300">
    <property type="entry name" value="Metallo-dependent phosphatases"/>
    <property type="match status" value="1"/>
</dbReference>
<feature type="compositionally biased region" description="Polar residues" evidence="12">
    <location>
        <begin position="989"/>
        <end position="1008"/>
    </location>
</feature>
<reference evidence="17" key="1">
    <citation type="submission" date="2020-06" db="EMBL/GenBank/DDBJ databases">
        <authorList>
            <person name="Li T."/>
            <person name="Hu X."/>
            <person name="Zhang T."/>
            <person name="Song X."/>
            <person name="Zhang H."/>
            <person name="Dai N."/>
            <person name="Sheng W."/>
            <person name="Hou X."/>
            <person name="Wei L."/>
        </authorList>
    </citation>
    <scope>NUCLEOTIDE SEQUENCE</scope>
    <source>
        <strain evidence="17">3651</strain>
        <tissue evidence="17">Leaf</tissue>
    </source>
</reference>
<dbReference type="AlphaFoldDB" id="A0AAE1YH31"/>
<dbReference type="PANTHER" id="PTHR45778:SF16">
    <property type="entry name" value="INACTIVE PURPLE ACID PHOSPHATASE 1-RELATED"/>
    <property type="match status" value="1"/>
</dbReference>
<keyword evidence="8" id="KW-0862">Zinc</keyword>
<comment type="catalytic activity">
    <reaction evidence="10">
        <text>a phosphate monoester + H2O = an alcohol + phosphate</text>
        <dbReference type="Rhea" id="RHEA:15017"/>
        <dbReference type="ChEBI" id="CHEBI:15377"/>
        <dbReference type="ChEBI" id="CHEBI:30879"/>
        <dbReference type="ChEBI" id="CHEBI:43474"/>
        <dbReference type="ChEBI" id="CHEBI:67140"/>
        <dbReference type="EC" id="3.1.3.2"/>
    </reaction>
</comment>
<dbReference type="InterPro" id="IPR041792">
    <property type="entry name" value="MPP_PAP"/>
</dbReference>
<comment type="cofactor">
    <cofactor evidence="1">
        <name>Zn(2+)</name>
        <dbReference type="ChEBI" id="CHEBI:29105"/>
    </cofactor>
</comment>
<keyword evidence="11" id="KW-0175">Coiled coil</keyword>
<evidence type="ECO:0000256" key="5">
    <source>
        <dbReference type="ARBA" id="ARBA00011738"/>
    </source>
</evidence>
<evidence type="ECO:0000259" key="13">
    <source>
        <dbReference type="Pfam" id="PF00149"/>
    </source>
</evidence>
<dbReference type="InterPro" id="IPR008963">
    <property type="entry name" value="Purple_acid_Pase-like_N"/>
</dbReference>
<evidence type="ECO:0000256" key="4">
    <source>
        <dbReference type="ARBA" id="ARBA00008723"/>
    </source>
</evidence>